<name>A0A7H0GZ11_9BACT</name>
<dbReference type="RefSeq" id="WP_187733740.1">
    <property type="nucleotide sequence ID" value="NZ_BMFN01000001.1"/>
</dbReference>
<sequence length="214" mass="23264">MKRTVLLLFSLFSLALSAHAQFGVKGGINRAVLSGNVGDDAEYQTSYHAGIFYEAKILGPVSLQPELLYSMQGAQARSLIRDQSLEEFDTKLHYLTLPVLAKVSLGPVFVEAGPQFSYLVSAQDNGRLQVDMTSSGPSEYLDFDRDSSGDFKKSDLGVALGAGIKLPLGLSVGGRFTTSLNNISDYRNISGVNDPELKNRVFQAYVSFQLGRNN</sequence>
<dbReference type="EMBL" id="CP060784">
    <property type="protein sequence ID" value="QNP53527.1"/>
    <property type="molecule type" value="Genomic_DNA"/>
</dbReference>
<feature type="domain" description="Outer membrane protein beta-barrel" evidence="2">
    <location>
        <begin position="20"/>
        <end position="184"/>
    </location>
</feature>
<dbReference type="AlphaFoldDB" id="A0A7H0GZ11"/>
<feature type="chain" id="PRO_5028807569" evidence="1">
    <location>
        <begin position="21"/>
        <end position="214"/>
    </location>
</feature>
<evidence type="ECO:0000256" key="1">
    <source>
        <dbReference type="SAM" id="SignalP"/>
    </source>
</evidence>
<keyword evidence="4" id="KW-1185">Reference proteome</keyword>
<reference evidence="3 4" key="1">
    <citation type="submission" date="2020-08" db="EMBL/GenBank/DDBJ databases">
        <title>Genome sequence of Hymenobacter qilianensis JCM 19763T.</title>
        <authorList>
            <person name="Hyun D.-W."/>
            <person name="Bae J.-W."/>
        </authorList>
    </citation>
    <scope>NUCLEOTIDE SEQUENCE [LARGE SCALE GENOMIC DNA]</scope>
    <source>
        <strain evidence="3 4">JCM 19763</strain>
    </source>
</reference>
<dbReference type="Pfam" id="PF13568">
    <property type="entry name" value="OMP_b-brl_2"/>
    <property type="match status" value="1"/>
</dbReference>
<gene>
    <name evidence="3" type="ORF">H9L05_08180</name>
</gene>
<organism evidence="3 4">
    <name type="scientific">Hymenobacter qilianensis</name>
    <dbReference type="NCBI Taxonomy" id="1385715"/>
    <lineage>
        <taxon>Bacteria</taxon>
        <taxon>Pseudomonadati</taxon>
        <taxon>Bacteroidota</taxon>
        <taxon>Cytophagia</taxon>
        <taxon>Cytophagales</taxon>
        <taxon>Hymenobacteraceae</taxon>
        <taxon>Hymenobacter</taxon>
    </lineage>
</organism>
<dbReference type="Proteomes" id="UP000516093">
    <property type="component" value="Chromosome"/>
</dbReference>
<feature type="signal peptide" evidence="1">
    <location>
        <begin position="1"/>
        <end position="20"/>
    </location>
</feature>
<proteinExistence type="predicted"/>
<evidence type="ECO:0000313" key="4">
    <source>
        <dbReference type="Proteomes" id="UP000516093"/>
    </source>
</evidence>
<protein>
    <submittedName>
        <fullName evidence="3">PorT family protein</fullName>
    </submittedName>
</protein>
<evidence type="ECO:0000259" key="2">
    <source>
        <dbReference type="Pfam" id="PF13568"/>
    </source>
</evidence>
<dbReference type="InterPro" id="IPR025665">
    <property type="entry name" value="Beta-barrel_OMP_2"/>
</dbReference>
<evidence type="ECO:0000313" key="3">
    <source>
        <dbReference type="EMBL" id="QNP53527.1"/>
    </source>
</evidence>
<accession>A0A7H0GZ11</accession>
<dbReference type="KEGG" id="hqi:H9L05_08180"/>
<keyword evidence="1" id="KW-0732">Signal</keyword>